<feature type="compositionally biased region" description="Low complexity" evidence="1">
    <location>
        <begin position="13"/>
        <end position="28"/>
    </location>
</feature>
<protein>
    <submittedName>
        <fullName evidence="4">DUF4129 domain-containing protein</fullName>
    </submittedName>
</protein>
<feature type="region of interest" description="Disordered" evidence="1">
    <location>
        <begin position="346"/>
        <end position="367"/>
    </location>
</feature>
<feature type="transmembrane region" description="Helical" evidence="2">
    <location>
        <begin position="193"/>
        <end position="214"/>
    </location>
</feature>
<dbReference type="Pfam" id="PF13559">
    <property type="entry name" value="DUF4129"/>
    <property type="match status" value="1"/>
</dbReference>
<gene>
    <name evidence="4" type="ORF">HCN08_23925</name>
</gene>
<dbReference type="Proteomes" id="UP000734511">
    <property type="component" value="Unassembled WGS sequence"/>
</dbReference>
<feature type="region of interest" description="Disordered" evidence="1">
    <location>
        <begin position="1"/>
        <end position="43"/>
    </location>
</feature>
<feature type="transmembrane region" description="Helical" evidence="2">
    <location>
        <begin position="45"/>
        <end position="67"/>
    </location>
</feature>
<proteinExistence type="predicted"/>
<feature type="transmembrane region" description="Helical" evidence="2">
    <location>
        <begin position="87"/>
        <end position="106"/>
    </location>
</feature>
<keyword evidence="2" id="KW-0472">Membrane</keyword>
<evidence type="ECO:0000259" key="3">
    <source>
        <dbReference type="Pfam" id="PF13559"/>
    </source>
</evidence>
<keyword evidence="2" id="KW-1133">Transmembrane helix</keyword>
<keyword evidence="5" id="KW-1185">Reference proteome</keyword>
<accession>A0ABX0ZVX5</accession>
<evidence type="ECO:0000256" key="2">
    <source>
        <dbReference type="SAM" id="Phobius"/>
    </source>
</evidence>
<evidence type="ECO:0000313" key="4">
    <source>
        <dbReference type="EMBL" id="NJP46434.1"/>
    </source>
</evidence>
<dbReference type="RefSeq" id="WP_167985286.1">
    <property type="nucleotide sequence ID" value="NZ_JAATEJ010000021.1"/>
</dbReference>
<evidence type="ECO:0000313" key="5">
    <source>
        <dbReference type="Proteomes" id="UP000734511"/>
    </source>
</evidence>
<reference evidence="4 5" key="1">
    <citation type="submission" date="2020-03" db="EMBL/GenBank/DDBJ databases">
        <title>WGS of actinomycetes isolated from Thailand.</title>
        <authorList>
            <person name="Thawai C."/>
        </authorList>
    </citation>
    <scope>NUCLEOTIDE SEQUENCE [LARGE SCALE GENOMIC DNA]</scope>
    <source>
        <strain evidence="4 5">PRB2-1</strain>
    </source>
</reference>
<dbReference type="EMBL" id="JAATEJ010000021">
    <property type="protein sequence ID" value="NJP46434.1"/>
    <property type="molecule type" value="Genomic_DNA"/>
</dbReference>
<dbReference type="InterPro" id="IPR025403">
    <property type="entry name" value="TgpA-like_C"/>
</dbReference>
<feature type="transmembrane region" description="Helical" evidence="2">
    <location>
        <begin position="126"/>
        <end position="145"/>
    </location>
</feature>
<sequence>MSAQDATAGRGGPAAQAADTPPAGAAPPGAYPPGPGDGRSRPAGAAAAAGAALATLAVAGTALAGVLLRPSRGLFADSAGPAGNTAVVILVSLGCLAAGLAISARYRRSLGYDQNLPAVEQRLADAVRFTLIGAALLVPLMLLLMHRFPGGSGTPPEQSRRVPPSRIPVDPPPVHDRPPQAPSHGWSFHVPHALGYLLLAALVLAVLLAAYHLWRQLRRGPVPRTAGTYGQAPGDHDLLADAVDSGRRALLDGDDPRAAVIACYAAMEDSLARSGVARRASDSPQDLLERAAGSGLLDGPHATDLTALFREARYSTHPMDTAHRDRAAAALDAIAAQLAEHAARVAAARAEQPAPAAGGPSPAGGDR</sequence>
<evidence type="ECO:0000256" key="1">
    <source>
        <dbReference type="SAM" id="MobiDB-lite"/>
    </source>
</evidence>
<name>A0ABX0ZVX5_9ACTN</name>
<feature type="region of interest" description="Disordered" evidence="1">
    <location>
        <begin position="152"/>
        <end position="182"/>
    </location>
</feature>
<comment type="caution">
    <text evidence="4">The sequence shown here is derived from an EMBL/GenBank/DDBJ whole genome shotgun (WGS) entry which is preliminary data.</text>
</comment>
<keyword evidence="2" id="KW-0812">Transmembrane</keyword>
<feature type="domain" description="Protein-glutamine gamma-glutamyltransferase-like C-terminal" evidence="3">
    <location>
        <begin position="263"/>
        <end position="332"/>
    </location>
</feature>
<organism evidence="4 5">
    <name type="scientific">Actinacidiphila epipremni</name>
    <dbReference type="NCBI Taxonomy" id="2053013"/>
    <lineage>
        <taxon>Bacteria</taxon>
        <taxon>Bacillati</taxon>
        <taxon>Actinomycetota</taxon>
        <taxon>Actinomycetes</taxon>
        <taxon>Kitasatosporales</taxon>
        <taxon>Streptomycetaceae</taxon>
        <taxon>Actinacidiphila</taxon>
    </lineage>
</organism>